<accession>A0A9X0U6L4</accession>
<dbReference type="Pfam" id="PF20432">
    <property type="entry name" value="Xre-like-HTH"/>
    <property type="match status" value="1"/>
</dbReference>
<dbReference type="NCBIfam" id="TIGR02293">
    <property type="entry name" value="TAS_TIGR02293"/>
    <property type="match status" value="1"/>
</dbReference>
<dbReference type="Proteomes" id="UP000535182">
    <property type="component" value="Unassembled WGS sequence"/>
</dbReference>
<evidence type="ECO:0000259" key="1">
    <source>
        <dbReference type="Pfam" id="PF09722"/>
    </source>
</evidence>
<feature type="domain" description="Antitoxin Xre-like helix-turn-helix" evidence="2">
    <location>
        <begin position="22"/>
        <end position="80"/>
    </location>
</feature>
<organism evidence="3 4">
    <name type="scientific">Tunturiibacter gelidiferens</name>
    <dbReference type="NCBI Taxonomy" id="3069689"/>
    <lineage>
        <taxon>Bacteria</taxon>
        <taxon>Pseudomonadati</taxon>
        <taxon>Acidobacteriota</taxon>
        <taxon>Terriglobia</taxon>
        <taxon>Terriglobales</taxon>
        <taxon>Acidobacteriaceae</taxon>
        <taxon>Tunturiibacter</taxon>
    </lineage>
</organism>
<gene>
    <name evidence="3" type="ORF">HDF14_005335</name>
</gene>
<sequence>MAQAIHAAEQSRFLISLRLDLESVEAGVSVETMTNFVSASGVDLKDIYDIVIPARTLKHRRSRKQSLSRDESDKLARLVRVFDQAVSVFGDVEQARKWLNKPKKRFDERTPLQMLRTDFGGRMVEEMLGQIDEGMFA</sequence>
<dbReference type="GO" id="GO:0003677">
    <property type="term" value="F:DNA binding"/>
    <property type="evidence" value="ECO:0007669"/>
    <property type="project" value="InterPro"/>
</dbReference>
<keyword evidence="4" id="KW-1185">Reference proteome</keyword>
<evidence type="ECO:0000313" key="3">
    <source>
        <dbReference type="EMBL" id="MBB5331686.1"/>
    </source>
</evidence>
<dbReference type="InterPro" id="IPR011979">
    <property type="entry name" value="Antitox_Xre"/>
</dbReference>
<proteinExistence type="predicted"/>
<protein>
    <submittedName>
        <fullName evidence="3">Toxin-antitoxin system antitoxin component (TIGR02293 family)</fullName>
    </submittedName>
</protein>
<dbReference type="RefSeq" id="WP_183981499.1">
    <property type="nucleotide sequence ID" value="NZ_JACHEB010000017.1"/>
</dbReference>
<name>A0A9X0U6L4_9BACT</name>
<dbReference type="EMBL" id="JACHEB010000017">
    <property type="protein sequence ID" value="MBB5331686.1"/>
    <property type="molecule type" value="Genomic_DNA"/>
</dbReference>
<dbReference type="AlphaFoldDB" id="A0A9X0U6L4"/>
<dbReference type="InterPro" id="IPR046847">
    <property type="entry name" value="Xre-like_HTH"/>
</dbReference>
<reference evidence="3 4" key="1">
    <citation type="submission" date="2020-08" db="EMBL/GenBank/DDBJ databases">
        <title>Genomic Encyclopedia of Type Strains, Phase IV (KMG-V): Genome sequencing to study the core and pangenomes of soil and plant-associated prokaryotes.</title>
        <authorList>
            <person name="Whitman W."/>
        </authorList>
    </citation>
    <scope>NUCLEOTIDE SEQUENCE [LARGE SCALE GENOMIC DNA]</scope>
    <source>
        <strain evidence="3 4">X5P2</strain>
    </source>
</reference>
<comment type="caution">
    <text evidence="3">The sequence shown here is derived from an EMBL/GenBank/DDBJ whole genome shotgun (WGS) entry which is preliminary data.</text>
</comment>
<evidence type="ECO:0000259" key="2">
    <source>
        <dbReference type="Pfam" id="PF20432"/>
    </source>
</evidence>
<dbReference type="InterPro" id="IPR024467">
    <property type="entry name" value="Xre/MbcA/ParS-like_toxin-bd"/>
</dbReference>
<feature type="domain" description="Antitoxin Xre/MbcA/ParS-like toxin-binding" evidence="1">
    <location>
        <begin position="84"/>
        <end position="134"/>
    </location>
</feature>
<evidence type="ECO:0000313" key="4">
    <source>
        <dbReference type="Proteomes" id="UP000535182"/>
    </source>
</evidence>
<dbReference type="Pfam" id="PF09722">
    <property type="entry name" value="Xre_MbcA_ParS_C"/>
    <property type="match status" value="1"/>
</dbReference>